<dbReference type="AlphaFoldDB" id="A0A059FKG0"/>
<comment type="caution">
    <text evidence="3">The sequence shown here is derived from an EMBL/GenBank/DDBJ whole genome shotgun (WGS) entry which is preliminary data.</text>
</comment>
<keyword evidence="1" id="KW-1133">Transmembrane helix</keyword>
<dbReference type="Pfam" id="PF07885">
    <property type="entry name" value="Ion_trans_2"/>
    <property type="match status" value="1"/>
</dbReference>
<dbReference type="eggNOG" id="ENOG5032YV7">
    <property type="taxonomic scope" value="Bacteria"/>
</dbReference>
<accession>A0A059FKG0</accession>
<dbReference type="RefSeq" id="WP_035577139.1">
    <property type="nucleotide sequence ID" value="NZ_ARYJ01000001.1"/>
</dbReference>
<feature type="transmembrane region" description="Helical" evidence="1">
    <location>
        <begin position="53"/>
        <end position="77"/>
    </location>
</feature>
<dbReference type="EMBL" id="ARYJ01000001">
    <property type="protein sequence ID" value="KCZ91082.1"/>
    <property type="molecule type" value="Genomic_DNA"/>
</dbReference>
<evidence type="ECO:0000256" key="1">
    <source>
        <dbReference type="SAM" id="Phobius"/>
    </source>
</evidence>
<dbReference type="InterPro" id="IPR013099">
    <property type="entry name" value="K_chnl_dom"/>
</dbReference>
<keyword evidence="1" id="KW-0812">Transmembrane</keyword>
<evidence type="ECO:0000313" key="3">
    <source>
        <dbReference type="EMBL" id="KCZ91082.1"/>
    </source>
</evidence>
<dbReference type="SUPFAM" id="SSF81324">
    <property type="entry name" value="Voltage-gated potassium channels"/>
    <property type="match status" value="1"/>
</dbReference>
<organism evidence="3 4">
    <name type="scientific">Hyphomonas jannaschiana VP2</name>
    <dbReference type="NCBI Taxonomy" id="1280952"/>
    <lineage>
        <taxon>Bacteria</taxon>
        <taxon>Pseudomonadati</taxon>
        <taxon>Pseudomonadota</taxon>
        <taxon>Alphaproteobacteria</taxon>
        <taxon>Hyphomonadales</taxon>
        <taxon>Hyphomonadaceae</taxon>
        <taxon>Hyphomonas</taxon>
    </lineage>
</organism>
<feature type="transmembrane region" description="Helical" evidence="1">
    <location>
        <begin position="120"/>
        <end position="139"/>
    </location>
</feature>
<feature type="transmembrane region" description="Helical" evidence="1">
    <location>
        <begin position="6"/>
        <end position="32"/>
    </location>
</feature>
<gene>
    <name evidence="3" type="ORF">HJA_01050</name>
</gene>
<dbReference type="PATRIC" id="fig|1280952.3.peg.215"/>
<name>A0A059FKG0_9PROT</name>
<reference evidence="3 4" key="1">
    <citation type="journal article" date="2014" name="Antonie Van Leeuwenhoek">
        <title>Hyphomonas beringensis sp. nov. and Hyphomonas chukchiensis sp. nov., isolated from surface seawater of the Bering Sea and Chukchi Sea.</title>
        <authorList>
            <person name="Li C."/>
            <person name="Lai Q."/>
            <person name="Li G."/>
            <person name="Dong C."/>
            <person name="Wang J."/>
            <person name="Liao Y."/>
            <person name="Shao Z."/>
        </authorList>
    </citation>
    <scope>NUCLEOTIDE SEQUENCE [LARGE SCALE GENOMIC DNA]</scope>
    <source>
        <strain evidence="3 4">VP2</strain>
    </source>
</reference>
<dbReference type="Gene3D" id="1.10.287.70">
    <property type="match status" value="1"/>
</dbReference>
<protein>
    <submittedName>
        <fullName evidence="3">Ion transporter</fullName>
    </submittedName>
</protein>
<feature type="transmembrane region" description="Helical" evidence="1">
    <location>
        <begin position="89"/>
        <end position="108"/>
    </location>
</feature>
<feature type="domain" description="Potassium channel" evidence="2">
    <location>
        <begin position="72"/>
        <end position="137"/>
    </location>
</feature>
<dbReference type="STRING" id="1280952.HJA_01050"/>
<sequence length="153" mass="17142">MILFQNLAVATLMVAITFSIHFAGLVGLTALLRQRGREFRRRTSRMGETLGQGLGILIVVFSLFALHSLQIWLYAFAYLFVGELHQIETAVYFSTSTFTTVGFGDVILSHKWRMLGVAESMNGFLLISWSTAFLVSLTARVRAFEAKIEGRDD</sequence>
<evidence type="ECO:0000313" key="4">
    <source>
        <dbReference type="Proteomes" id="UP000024816"/>
    </source>
</evidence>
<keyword evidence="1" id="KW-0472">Membrane</keyword>
<proteinExistence type="predicted"/>
<evidence type="ECO:0000259" key="2">
    <source>
        <dbReference type="Pfam" id="PF07885"/>
    </source>
</evidence>
<keyword evidence="4" id="KW-1185">Reference proteome</keyword>
<dbReference type="Proteomes" id="UP000024816">
    <property type="component" value="Unassembled WGS sequence"/>
</dbReference>